<dbReference type="EMBL" id="QNSA01000005">
    <property type="protein sequence ID" value="RBP74208.1"/>
    <property type="molecule type" value="Genomic_DNA"/>
</dbReference>
<evidence type="ECO:0000259" key="4">
    <source>
        <dbReference type="PROSITE" id="PS51462"/>
    </source>
</evidence>
<dbReference type="Pfam" id="PF00293">
    <property type="entry name" value="NUDIX"/>
    <property type="match status" value="1"/>
</dbReference>
<dbReference type="RefSeq" id="WP_200861802.1">
    <property type="nucleotide sequence ID" value="NZ_JAHVKM010000004.1"/>
</dbReference>
<gene>
    <name evidence="6" type="ORF">DET51_105337</name>
    <name evidence="5" type="ORF">DET64_105338</name>
</gene>
<dbReference type="CDD" id="cd04673">
    <property type="entry name" value="NUDIX_ADPRase"/>
    <property type="match status" value="1"/>
</dbReference>
<comment type="caution">
    <text evidence="6">The sequence shown here is derived from an EMBL/GenBank/DDBJ whole genome shotgun (WGS) entry which is preliminary data.</text>
</comment>
<keyword evidence="2 3" id="KW-0378">Hydrolase</keyword>
<evidence type="ECO:0000313" key="7">
    <source>
        <dbReference type="Proteomes" id="UP000252795"/>
    </source>
</evidence>
<dbReference type="Gene3D" id="3.90.79.10">
    <property type="entry name" value="Nucleoside Triphosphate Pyrophosphohydrolase"/>
    <property type="match status" value="1"/>
</dbReference>
<name>A0A368V186_MARNT</name>
<proteinExistence type="inferred from homology"/>
<evidence type="ECO:0000313" key="5">
    <source>
        <dbReference type="EMBL" id="RBP74208.1"/>
    </source>
</evidence>
<protein>
    <submittedName>
        <fullName evidence="6">Mutator protein MutT</fullName>
    </submittedName>
</protein>
<dbReference type="SUPFAM" id="SSF55811">
    <property type="entry name" value="Nudix"/>
    <property type="match status" value="1"/>
</dbReference>
<evidence type="ECO:0000256" key="3">
    <source>
        <dbReference type="RuleBase" id="RU003476"/>
    </source>
</evidence>
<evidence type="ECO:0000256" key="2">
    <source>
        <dbReference type="ARBA" id="ARBA00022801"/>
    </source>
</evidence>
<dbReference type="PANTHER" id="PTHR43736:SF1">
    <property type="entry name" value="DIHYDRONEOPTERIN TRIPHOSPHATE DIPHOSPHATASE"/>
    <property type="match status" value="1"/>
</dbReference>
<dbReference type="GO" id="GO:0016787">
    <property type="term" value="F:hydrolase activity"/>
    <property type="evidence" value="ECO:0007669"/>
    <property type="project" value="UniProtKB-KW"/>
</dbReference>
<evidence type="ECO:0000313" key="6">
    <source>
        <dbReference type="EMBL" id="RCW34957.1"/>
    </source>
</evidence>
<dbReference type="PROSITE" id="PS51462">
    <property type="entry name" value="NUDIX"/>
    <property type="match status" value="1"/>
</dbReference>
<dbReference type="InterPro" id="IPR015797">
    <property type="entry name" value="NUDIX_hydrolase-like_dom_sf"/>
</dbReference>
<dbReference type="Proteomes" id="UP000253065">
    <property type="component" value="Unassembled WGS sequence"/>
</dbReference>
<evidence type="ECO:0000256" key="1">
    <source>
        <dbReference type="ARBA" id="ARBA00001946"/>
    </source>
</evidence>
<dbReference type="Proteomes" id="UP000252795">
    <property type="component" value="Unassembled WGS sequence"/>
</dbReference>
<dbReference type="InterPro" id="IPR020084">
    <property type="entry name" value="NUDIX_hydrolase_CS"/>
</dbReference>
<dbReference type="PRINTS" id="PR00502">
    <property type="entry name" value="NUDIXFAMILY"/>
</dbReference>
<reference evidence="6 7" key="1">
    <citation type="submission" date="2018-07" db="EMBL/GenBank/DDBJ databases">
        <title>Freshwater and sediment microbial communities from various areas in North America, analyzing microbe dynamics in response to fracking.</title>
        <authorList>
            <person name="Lamendella R."/>
        </authorList>
    </citation>
    <scope>NUCLEOTIDE SEQUENCE [LARGE SCALE GENOMIC DNA]</scope>
    <source>
        <strain evidence="6 7">114E</strain>
        <strain evidence="5 8">114E_o</strain>
    </source>
</reference>
<feature type="domain" description="Nudix hydrolase" evidence="4">
    <location>
        <begin position="2"/>
        <end position="134"/>
    </location>
</feature>
<dbReference type="PANTHER" id="PTHR43736">
    <property type="entry name" value="ADP-RIBOSE PYROPHOSPHATASE"/>
    <property type="match status" value="1"/>
</dbReference>
<dbReference type="InterPro" id="IPR000086">
    <property type="entry name" value="NUDIX_hydrolase_dom"/>
</dbReference>
<keyword evidence="8" id="KW-1185">Reference proteome</keyword>
<dbReference type="PROSITE" id="PS00893">
    <property type="entry name" value="NUDIX_BOX"/>
    <property type="match status" value="1"/>
</dbReference>
<dbReference type="EMBL" id="QPJB01000005">
    <property type="protein sequence ID" value="RCW34957.1"/>
    <property type="molecule type" value="Genomic_DNA"/>
</dbReference>
<comment type="cofactor">
    <cofactor evidence="1">
        <name>Mg(2+)</name>
        <dbReference type="ChEBI" id="CHEBI:18420"/>
    </cofactor>
</comment>
<dbReference type="InterPro" id="IPR020476">
    <property type="entry name" value="Nudix_hydrolase"/>
</dbReference>
<evidence type="ECO:0000313" key="8">
    <source>
        <dbReference type="Proteomes" id="UP000253065"/>
    </source>
</evidence>
<organism evidence="6 7">
    <name type="scientific">Marinobacter nauticus</name>
    <name type="common">Marinobacter hydrocarbonoclasticus</name>
    <name type="synonym">Marinobacter aquaeolei</name>
    <dbReference type="NCBI Taxonomy" id="2743"/>
    <lineage>
        <taxon>Bacteria</taxon>
        <taxon>Pseudomonadati</taxon>
        <taxon>Pseudomonadota</taxon>
        <taxon>Gammaproteobacteria</taxon>
        <taxon>Pseudomonadales</taxon>
        <taxon>Marinobacteraceae</taxon>
        <taxon>Marinobacter</taxon>
    </lineage>
</organism>
<dbReference type="AlphaFoldDB" id="A0A368V186"/>
<sequence length="167" mass="18209">MHPVVATIAVLFRNDEVLLVRRANPPDAGRWGFPGGKMELGETIEAAAVRELFEETGIRATAGRVFNAVDAYDVGDEGHLRSHFVLIAVLCHWEEGEPIAADDALDAAFVPMATLGSSDLALSLDVEEIAREAYTLLRNQKRTVPGAKTQMKQLKLNRGFRAEPGRG</sequence>
<comment type="similarity">
    <text evidence="3">Belongs to the Nudix hydrolase family.</text>
</comment>
<accession>A0A368V186</accession>